<reference evidence="2 3" key="1">
    <citation type="submission" date="2019-10" db="EMBL/GenBank/DDBJ databases">
        <title>Complete genome sequence of Variovorax paradoxus 5C-2.</title>
        <authorList>
            <person name="Gogoleva N.E."/>
            <person name="Balkin A.S."/>
        </authorList>
    </citation>
    <scope>NUCLEOTIDE SEQUENCE [LARGE SCALE GENOMIC DNA]</scope>
    <source>
        <strain evidence="2 3">5C-2</strain>
    </source>
</reference>
<accession>A0A5Q0LWA0</accession>
<protein>
    <recommendedName>
        <fullName evidence="1">DUF7822 domain-containing protein</fullName>
    </recommendedName>
</protein>
<dbReference type="Pfam" id="PF25135">
    <property type="entry name" value="DUF7822"/>
    <property type="match status" value="1"/>
</dbReference>
<dbReference type="EMBL" id="CP045644">
    <property type="protein sequence ID" value="QFZ81700.1"/>
    <property type="molecule type" value="Genomic_DNA"/>
</dbReference>
<proteinExistence type="predicted"/>
<gene>
    <name evidence="2" type="ORF">GFK26_02370</name>
</gene>
<evidence type="ECO:0000259" key="1">
    <source>
        <dbReference type="Pfam" id="PF25135"/>
    </source>
</evidence>
<name>A0A5Q0LWA0_VARPD</name>
<dbReference type="InterPro" id="IPR056724">
    <property type="entry name" value="DUF7822"/>
</dbReference>
<evidence type="ECO:0000313" key="3">
    <source>
        <dbReference type="Proteomes" id="UP000326780"/>
    </source>
</evidence>
<dbReference type="Proteomes" id="UP000326780">
    <property type="component" value="Chromosome"/>
</dbReference>
<feature type="domain" description="DUF7822" evidence="1">
    <location>
        <begin position="13"/>
        <end position="95"/>
    </location>
</feature>
<evidence type="ECO:0000313" key="2">
    <source>
        <dbReference type="EMBL" id="QFZ81700.1"/>
    </source>
</evidence>
<organism evidence="2 3">
    <name type="scientific">Variovorax paradoxus</name>
    <dbReference type="NCBI Taxonomy" id="34073"/>
    <lineage>
        <taxon>Bacteria</taxon>
        <taxon>Pseudomonadati</taxon>
        <taxon>Pseudomonadota</taxon>
        <taxon>Betaproteobacteria</taxon>
        <taxon>Burkholderiales</taxon>
        <taxon>Comamonadaceae</taxon>
        <taxon>Variovorax</taxon>
    </lineage>
</organism>
<dbReference type="AlphaFoldDB" id="A0A5Q0LWA0"/>
<sequence>MANRSYLYSLSNRPTSYADRPETISGVSEWNYDVPFMYRLLMSGDPQLCASLIADGLDDDEADEKVKLYAISSNFEPGFARVKRFIEMVRFLATQAPTPSPAAPPTAPAAAPKATSFIDQLKGWFSPSAASKAPPAAVAPAATTPATGSTQLPKWLDDTLAFLETHRDEHLLLETVELDTMSESEEAPLRACVEQELARCQQAGAALDALSQDIAAAAQLLREAGATKQAAPLDAFFGLRFDDDCDSTRSRATEYPLGLQWHDVLYFGLFNRAEFEAAQRGDAAAA</sequence>
<dbReference type="RefSeq" id="WP_153280679.1">
    <property type="nucleotide sequence ID" value="NZ_CP045644.1"/>
</dbReference>